<sequence length="132" mass="14992">MVTQNSVVIFAKNIHGPLLRHLVMEVVGRHGQNGLFTRSNVPHRSSPRHFMVTQNSDVIFAKILHGLLLRCLIWSQLVAMVKTNYLQGPMSPREGKPPILPIFVCYSPLHCMVTRNFNIIVRKNLHGPPLRP</sequence>
<name>A0A9J5WUR0_SOLCO</name>
<proteinExistence type="predicted"/>
<keyword evidence="2" id="KW-1185">Reference proteome</keyword>
<accession>A0A9J5WUR0</accession>
<evidence type="ECO:0000313" key="2">
    <source>
        <dbReference type="Proteomes" id="UP000824120"/>
    </source>
</evidence>
<gene>
    <name evidence="1" type="ORF">H5410_049313</name>
</gene>
<evidence type="ECO:0000313" key="1">
    <source>
        <dbReference type="EMBL" id="KAG5578686.1"/>
    </source>
</evidence>
<dbReference type="EMBL" id="JACXVP010000010">
    <property type="protein sequence ID" value="KAG5578686.1"/>
    <property type="molecule type" value="Genomic_DNA"/>
</dbReference>
<dbReference type="AlphaFoldDB" id="A0A9J5WUR0"/>
<organism evidence="1 2">
    <name type="scientific">Solanum commersonii</name>
    <name type="common">Commerson's wild potato</name>
    <name type="synonym">Commerson's nightshade</name>
    <dbReference type="NCBI Taxonomy" id="4109"/>
    <lineage>
        <taxon>Eukaryota</taxon>
        <taxon>Viridiplantae</taxon>
        <taxon>Streptophyta</taxon>
        <taxon>Embryophyta</taxon>
        <taxon>Tracheophyta</taxon>
        <taxon>Spermatophyta</taxon>
        <taxon>Magnoliopsida</taxon>
        <taxon>eudicotyledons</taxon>
        <taxon>Gunneridae</taxon>
        <taxon>Pentapetalae</taxon>
        <taxon>asterids</taxon>
        <taxon>lamiids</taxon>
        <taxon>Solanales</taxon>
        <taxon>Solanaceae</taxon>
        <taxon>Solanoideae</taxon>
        <taxon>Solaneae</taxon>
        <taxon>Solanum</taxon>
    </lineage>
</organism>
<reference evidence="1 2" key="1">
    <citation type="submission" date="2020-09" db="EMBL/GenBank/DDBJ databases">
        <title>De no assembly of potato wild relative species, Solanum commersonii.</title>
        <authorList>
            <person name="Cho K."/>
        </authorList>
    </citation>
    <scope>NUCLEOTIDE SEQUENCE [LARGE SCALE GENOMIC DNA]</scope>
    <source>
        <strain evidence="1">LZ3.2</strain>
        <tissue evidence="1">Leaf</tissue>
    </source>
</reference>
<comment type="caution">
    <text evidence="1">The sequence shown here is derived from an EMBL/GenBank/DDBJ whole genome shotgun (WGS) entry which is preliminary data.</text>
</comment>
<protein>
    <submittedName>
        <fullName evidence="1">Uncharacterized protein</fullName>
    </submittedName>
</protein>
<dbReference type="Proteomes" id="UP000824120">
    <property type="component" value="Chromosome 10"/>
</dbReference>